<keyword evidence="2" id="KW-1185">Reference proteome</keyword>
<evidence type="ECO:0000313" key="2">
    <source>
        <dbReference type="Proteomes" id="UP000006258"/>
    </source>
</evidence>
<accession>D7VN76</accession>
<dbReference type="STRING" id="525373.HMPREF0766_12446"/>
<gene>
    <name evidence="1" type="ORF">HMPREF0766_12446</name>
</gene>
<reference evidence="1" key="1">
    <citation type="submission" date="2010-07" db="EMBL/GenBank/DDBJ databases">
        <authorList>
            <person name="Muzny D."/>
            <person name="Qin X."/>
            <person name="Buhay C."/>
            <person name="Dugan-Rocha S."/>
            <person name="Ding Y."/>
            <person name="Chen G."/>
            <person name="Hawes A."/>
            <person name="Holder M."/>
            <person name="Jhangiani S."/>
            <person name="Johnson A."/>
            <person name="Khan Z."/>
            <person name="Li Z."/>
            <person name="Liu W."/>
            <person name="Liu X."/>
            <person name="Perez L."/>
            <person name="Shen H."/>
            <person name="Wang Q."/>
            <person name="Watt J."/>
            <person name="Xi L."/>
            <person name="Xin Y."/>
            <person name="Zhou J."/>
            <person name="Deng J."/>
            <person name="Jiang H."/>
            <person name="Liu Y."/>
            <person name="Qu J."/>
            <person name="Song X.-Z."/>
            <person name="Zhang L."/>
            <person name="Villasana D."/>
            <person name="Johnson A."/>
            <person name="Liu J."/>
            <person name="Liyanage D."/>
            <person name="Lorensuhewa L."/>
            <person name="Robinson T."/>
            <person name="Song A."/>
            <person name="Song B.-B."/>
            <person name="Dinh H."/>
            <person name="Thornton R."/>
            <person name="Coyle M."/>
            <person name="Francisco L."/>
            <person name="Jackson L."/>
            <person name="Javaid M."/>
            <person name="Korchina V."/>
            <person name="Kovar C."/>
            <person name="Mata R."/>
            <person name="Mathew T."/>
            <person name="Ngo R."/>
            <person name="Nguyen L."/>
            <person name="Nguyen N."/>
            <person name="Okwuonu G."/>
            <person name="Ongeri F."/>
            <person name="Pham C."/>
            <person name="Simmons D."/>
            <person name="Wilczek-Boney K."/>
            <person name="Hale W."/>
            <person name="Jakkamsetti A."/>
            <person name="Pham P."/>
            <person name="Ruth R."/>
            <person name="San Lucas F."/>
            <person name="Warren J."/>
            <person name="Zhang J."/>
            <person name="Zhao Z."/>
            <person name="Zhou C."/>
            <person name="Zhu D."/>
            <person name="Lee S."/>
            <person name="Bess C."/>
            <person name="Blankenburg K."/>
            <person name="Forbes L."/>
            <person name="Fu Q."/>
            <person name="Gubbala S."/>
            <person name="Hirani K."/>
            <person name="Jayaseelan J.C."/>
            <person name="Lara F."/>
            <person name="Munidasa M."/>
            <person name="Palculict T."/>
            <person name="Patil S."/>
            <person name="Pu L.-L."/>
            <person name="Saada N."/>
            <person name="Tang L."/>
            <person name="Weissenberger G."/>
            <person name="Zhu Y."/>
            <person name="Hemphill L."/>
            <person name="Shang Y."/>
            <person name="Youmans B."/>
            <person name="Ayvaz T."/>
            <person name="Ross M."/>
            <person name="Santibanez J."/>
            <person name="Aqrawi P."/>
            <person name="Gross S."/>
            <person name="Joshi V."/>
            <person name="Fowler G."/>
            <person name="Nazareth L."/>
            <person name="Reid J."/>
            <person name="Worley K."/>
            <person name="Petrosino J."/>
            <person name="Highlander S."/>
            <person name="Gibbs R."/>
        </authorList>
    </citation>
    <scope>NUCLEOTIDE SEQUENCE [LARGE SCALE GENOMIC DNA]</scope>
    <source>
        <strain evidence="1">ATCC 33861</strain>
    </source>
</reference>
<comment type="caution">
    <text evidence="1">The sequence shown here is derived from an EMBL/GenBank/DDBJ whole genome shotgun (WGS) entry which is preliminary data.</text>
</comment>
<dbReference type="EMBL" id="ACHA02000011">
    <property type="protein sequence ID" value="EFK57373.1"/>
    <property type="molecule type" value="Genomic_DNA"/>
</dbReference>
<name>D7VN76_SPHSI</name>
<evidence type="ECO:0000313" key="1">
    <source>
        <dbReference type="EMBL" id="EFK57373.1"/>
    </source>
</evidence>
<organism evidence="1 2">
    <name type="scientific">Sphingobacterium spiritivorum ATCC 33861</name>
    <dbReference type="NCBI Taxonomy" id="525373"/>
    <lineage>
        <taxon>Bacteria</taxon>
        <taxon>Pseudomonadati</taxon>
        <taxon>Bacteroidota</taxon>
        <taxon>Sphingobacteriia</taxon>
        <taxon>Sphingobacteriales</taxon>
        <taxon>Sphingobacteriaceae</taxon>
        <taxon>Sphingobacterium</taxon>
    </lineage>
</organism>
<dbReference type="Proteomes" id="UP000006258">
    <property type="component" value="Unassembled WGS sequence"/>
</dbReference>
<proteinExistence type="predicted"/>
<dbReference type="AlphaFoldDB" id="D7VN76"/>
<protein>
    <submittedName>
        <fullName evidence="1">Uncharacterized protein</fullName>
    </submittedName>
</protein>
<dbReference type="HOGENOM" id="CLU_2737992_0_0_10"/>
<sequence>METFKLDYNENSKLWICIHPDTGVYCQFKQYYFRRTYEFNIFEYSTNPIDELCDIIDSMITWLYEHHSNKL</sequence>